<protein>
    <submittedName>
        <fullName evidence="3">Putative type I restriction enzymeP M protein</fullName>
        <ecNumber evidence="3">2.1.1.72</ecNumber>
    </submittedName>
</protein>
<reference evidence="3 4" key="1">
    <citation type="submission" date="2015-11" db="EMBL/GenBank/DDBJ databases">
        <title>Genomic analysis of 38 Legionella species identifies large and diverse effector repertoires.</title>
        <authorList>
            <person name="Burstein D."/>
            <person name="Amaro F."/>
            <person name="Zusman T."/>
            <person name="Lifshitz Z."/>
            <person name="Cohen O."/>
            <person name="Gilbert J.A."/>
            <person name="Pupko T."/>
            <person name="Shuman H.A."/>
            <person name="Segal G."/>
        </authorList>
    </citation>
    <scope>NUCLEOTIDE SEQUENCE [LARGE SCALE GENOMIC DNA]</scope>
    <source>
        <strain evidence="3 4">PX-1-G2-E2</strain>
    </source>
</reference>
<dbReference type="STRING" id="466.Lmac_2823"/>
<dbReference type="GO" id="GO:0009007">
    <property type="term" value="F:site-specific DNA-methyltransferase (adenine-specific) activity"/>
    <property type="evidence" value="ECO:0007669"/>
    <property type="project" value="UniProtKB-EC"/>
</dbReference>
<sequence>MVPDNVLFEGGVGETIRKKFLQNITVHPLLFLPTGIFYANGGKANVLFFLTTKPLAQILEIRKSGSIITLPMFITP</sequence>
<dbReference type="SUPFAM" id="SSF53335">
    <property type="entry name" value="S-adenosyl-L-methionine-dependent methyltransferases"/>
    <property type="match status" value="1"/>
</dbReference>
<dbReference type="Proteomes" id="UP000054908">
    <property type="component" value="Unassembled WGS sequence"/>
</dbReference>
<dbReference type="EMBL" id="LNYL01000051">
    <property type="protein sequence ID" value="KTD23950.1"/>
    <property type="molecule type" value="Genomic_DNA"/>
</dbReference>
<comment type="similarity">
    <text evidence="1">Belongs to the N(4)/N(6)-methyltransferase family.</text>
</comment>
<comment type="caution">
    <text evidence="3">The sequence shown here is derived from an EMBL/GenBank/DDBJ whole genome shotgun (WGS) entry which is preliminary data.</text>
</comment>
<keyword evidence="3" id="KW-0489">Methyltransferase</keyword>
<feature type="domain" description="DNA methylase adenine-specific" evidence="2">
    <location>
        <begin position="2"/>
        <end position="57"/>
    </location>
</feature>
<dbReference type="PATRIC" id="fig|466.6.peg.3021"/>
<dbReference type="Gene3D" id="3.40.50.150">
    <property type="entry name" value="Vaccinia Virus protein VP39"/>
    <property type="match status" value="1"/>
</dbReference>
<dbReference type="InterPro" id="IPR003356">
    <property type="entry name" value="DNA_methylase_A-5"/>
</dbReference>
<evidence type="ECO:0000256" key="1">
    <source>
        <dbReference type="ARBA" id="ARBA00006594"/>
    </source>
</evidence>
<evidence type="ECO:0000313" key="3">
    <source>
        <dbReference type="EMBL" id="KTD23950.1"/>
    </source>
</evidence>
<dbReference type="InterPro" id="IPR029063">
    <property type="entry name" value="SAM-dependent_MTases_sf"/>
</dbReference>
<keyword evidence="3" id="KW-0808">Transferase</keyword>
<accession>A0A0W0VV86</accession>
<evidence type="ECO:0000313" key="4">
    <source>
        <dbReference type="Proteomes" id="UP000054908"/>
    </source>
</evidence>
<dbReference type="GO" id="GO:0032259">
    <property type="term" value="P:methylation"/>
    <property type="evidence" value="ECO:0007669"/>
    <property type="project" value="UniProtKB-KW"/>
</dbReference>
<dbReference type="AlphaFoldDB" id="A0A0W0VV86"/>
<name>A0A0W0VV86_9GAMM</name>
<dbReference type="Pfam" id="PF02384">
    <property type="entry name" value="N6_Mtase"/>
    <property type="match status" value="1"/>
</dbReference>
<keyword evidence="4" id="KW-1185">Reference proteome</keyword>
<proteinExistence type="inferred from homology"/>
<gene>
    <name evidence="3" type="ORF">Lmac_2823</name>
</gene>
<dbReference type="GO" id="GO:0008170">
    <property type="term" value="F:N-methyltransferase activity"/>
    <property type="evidence" value="ECO:0007669"/>
    <property type="project" value="InterPro"/>
</dbReference>
<evidence type="ECO:0000259" key="2">
    <source>
        <dbReference type="Pfam" id="PF02384"/>
    </source>
</evidence>
<dbReference type="EC" id="2.1.1.72" evidence="3"/>
<organism evidence="3 4">
    <name type="scientific">Legionella maceachernii</name>
    <dbReference type="NCBI Taxonomy" id="466"/>
    <lineage>
        <taxon>Bacteria</taxon>
        <taxon>Pseudomonadati</taxon>
        <taxon>Pseudomonadota</taxon>
        <taxon>Gammaproteobacteria</taxon>
        <taxon>Legionellales</taxon>
        <taxon>Legionellaceae</taxon>
        <taxon>Legionella</taxon>
    </lineage>
</organism>
<dbReference type="GO" id="GO:0003677">
    <property type="term" value="F:DNA binding"/>
    <property type="evidence" value="ECO:0007669"/>
    <property type="project" value="InterPro"/>
</dbReference>